<evidence type="ECO:0000313" key="4">
    <source>
        <dbReference type="Proteomes" id="UP001153636"/>
    </source>
</evidence>
<feature type="region of interest" description="Disordered" evidence="2">
    <location>
        <begin position="185"/>
        <end position="211"/>
    </location>
</feature>
<feature type="coiled-coil region" evidence="1">
    <location>
        <begin position="237"/>
        <end position="271"/>
    </location>
</feature>
<dbReference type="EMBL" id="OV651816">
    <property type="protein sequence ID" value="CAH1109828.1"/>
    <property type="molecule type" value="Genomic_DNA"/>
</dbReference>
<dbReference type="AlphaFoldDB" id="A0A9P0D0W2"/>
<evidence type="ECO:0000256" key="2">
    <source>
        <dbReference type="SAM" id="MobiDB-lite"/>
    </source>
</evidence>
<reference evidence="3" key="1">
    <citation type="submission" date="2022-01" db="EMBL/GenBank/DDBJ databases">
        <authorList>
            <person name="King R."/>
        </authorList>
    </citation>
    <scope>NUCLEOTIDE SEQUENCE</scope>
</reference>
<feature type="compositionally biased region" description="Low complexity" evidence="2">
    <location>
        <begin position="188"/>
        <end position="198"/>
    </location>
</feature>
<sequence length="324" mass="38017">MNKENVPKTPKRVRFTYDDDLALLREVVNINPLKDLEKWKEVGDVIQAVTGKCFTLRSLKDHLHLLLEIWKKKDTTNVGKSGIEEIYSEKDNLLQEVADICRELNITMKAKKPKISRNDKIIVLGKESRASTSAAFFKEIASHDDSFVIEDEQDDNIFQVNMHDYCIEGFENEISLVDVTIPEENKKPPANNENTAPTCDAAKPNKQKKPKLRAVRKDAMQFVENRNAKEHAIKKIELDFQERKLNLEERRMQLEEERFKLEKEERQFKMKLETEKFLYEKNSNNNQQSLIEKQNKMIDLLINKFQPYDCCFQIPIFTKLSLQH</sequence>
<gene>
    <name evidence="3" type="ORF">PSYICH_LOCUS10687</name>
</gene>
<protein>
    <submittedName>
        <fullName evidence="3">Uncharacterized protein</fullName>
    </submittedName>
</protein>
<keyword evidence="4" id="KW-1185">Reference proteome</keyword>
<dbReference type="OrthoDB" id="6508955at2759"/>
<dbReference type="PANTHER" id="PTHR37558:SF1">
    <property type="entry name" value="HTH CENPB-TYPE DOMAIN-CONTAINING PROTEIN"/>
    <property type="match status" value="1"/>
</dbReference>
<proteinExistence type="predicted"/>
<dbReference type="PANTHER" id="PTHR37558">
    <property type="entry name" value="HTH CENPB-TYPE DOMAIN-CONTAINING PROTEIN"/>
    <property type="match status" value="1"/>
</dbReference>
<name>A0A9P0D0W2_9CUCU</name>
<dbReference type="Proteomes" id="UP001153636">
    <property type="component" value="Chromosome 4"/>
</dbReference>
<organism evidence="3 4">
    <name type="scientific">Psylliodes chrysocephalus</name>
    <dbReference type="NCBI Taxonomy" id="3402493"/>
    <lineage>
        <taxon>Eukaryota</taxon>
        <taxon>Metazoa</taxon>
        <taxon>Ecdysozoa</taxon>
        <taxon>Arthropoda</taxon>
        <taxon>Hexapoda</taxon>
        <taxon>Insecta</taxon>
        <taxon>Pterygota</taxon>
        <taxon>Neoptera</taxon>
        <taxon>Endopterygota</taxon>
        <taxon>Coleoptera</taxon>
        <taxon>Polyphaga</taxon>
        <taxon>Cucujiformia</taxon>
        <taxon>Chrysomeloidea</taxon>
        <taxon>Chrysomelidae</taxon>
        <taxon>Galerucinae</taxon>
        <taxon>Alticini</taxon>
        <taxon>Psylliodes</taxon>
    </lineage>
</organism>
<accession>A0A9P0D0W2</accession>
<keyword evidence="1" id="KW-0175">Coiled coil</keyword>
<evidence type="ECO:0000313" key="3">
    <source>
        <dbReference type="EMBL" id="CAH1109828.1"/>
    </source>
</evidence>
<evidence type="ECO:0000256" key="1">
    <source>
        <dbReference type="SAM" id="Coils"/>
    </source>
</evidence>